<comment type="caution">
    <text evidence="4">The sequence shown here is derived from an EMBL/GenBank/DDBJ whole genome shotgun (WGS) entry which is preliminary data.</text>
</comment>
<dbReference type="Pfam" id="PF13561">
    <property type="entry name" value="adh_short_C2"/>
    <property type="match status" value="1"/>
</dbReference>
<sequence>MSGQQQRVAVVTGGAAGIGWSIARRLQADGMHVIAADLVEGETPGSGVEWRALDVTDRDAVAALFDAIVSDRGRLDVLVNNAGIQRHGPLVDLTAEEWGKVVDVNLNGVFHCLQAAGRHMLAAGAGAIVNITSIAGERGSPGRAPYSTTKAGVIGLTRAAGVEWAARGVRVNAVGPGYIETGVYHEGVAAGRLDPAAILDRIPADRLGRPEEIAQMVSFLVSDQAAYVNGQVLFVDGGFLADYGVPLAKPS</sequence>
<dbReference type="InterPro" id="IPR036291">
    <property type="entry name" value="NAD(P)-bd_dom_sf"/>
</dbReference>
<feature type="domain" description="Ketoreductase" evidence="3">
    <location>
        <begin position="7"/>
        <end position="201"/>
    </location>
</feature>
<dbReference type="Proteomes" id="UP000585272">
    <property type="component" value="Unassembled WGS sequence"/>
</dbReference>
<keyword evidence="2 4" id="KW-0560">Oxidoreductase</keyword>
<dbReference type="FunFam" id="3.40.50.720:FF:000084">
    <property type="entry name" value="Short-chain dehydrogenase reductase"/>
    <property type="match status" value="1"/>
</dbReference>
<evidence type="ECO:0000256" key="2">
    <source>
        <dbReference type="ARBA" id="ARBA00023002"/>
    </source>
</evidence>
<evidence type="ECO:0000313" key="4">
    <source>
        <dbReference type="EMBL" id="MBB4660928.1"/>
    </source>
</evidence>
<dbReference type="RefSeq" id="WP_183338652.1">
    <property type="nucleotide sequence ID" value="NZ_JACHNU010000001.1"/>
</dbReference>
<evidence type="ECO:0000259" key="3">
    <source>
        <dbReference type="SMART" id="SM00822"/>
    </source>
</evidence>
<dbReference type="PANTHER" id="PTHR42760">
    <property type="entry name" value="SHORT-CHAIN DEHYDROGENASES/REDUCTASES FAMILY MEMBER"/>
    <property type="match status" value="1"/>
</dbReference>
<dbReference type="GO" id="GO:0030497">
    <property type="term" value="P:fatty acid elongation"/>
    <property type="evidence" value="ECO:0007669"/>
    <property type="project" value="TreeGrafter"/>
</dbReference>
<dbReference type="SMART" id="SM00822">
    <property type="entry name" value="PKS_KR"/>
    <property type="match status" value="1"/>
</dbReference>
<protein>
    <submittedName>
        <fullName evidence="4">3-oxoacyl-[acyl-carrier protein] reductase</fullName>
        <ecNumber evidence="4">1.1.1.100</ecNumber>
    </submittedName>
</protein>
<dbReference type="GO" id="GO:0004316">
    <property type="term" value="F:3-oxoacyl-[acyl-carrier-protein] reductase (NADPH) activity"/>
    <property type="evidence" value="ECO:0007669"/>
    <property type="project" value="UniProtKB-EC"/>
</dbReference>
<evidence type="ECO:0000313" key="5">
    <source>
        <dbReference type="Proteomes" id="UP000585272"/>
    </source>
</evidence>
<dbReference type="SUPFAM" id="SSF51735">
    <property type="entry name" value="NAD(P)-binding Rossmann-fold domains"/>
    <property type="match status" value="1"/>
</dbReference>
<dbReference type="InterPro" id="IPR057326">
    <property type="entry name" value="KR_dom"/>
</dbReference>
<proteinExistence type="inferred from homology"/>
<evidence type="ECO:0000256" key="1">
    <source>
        <dbReference type="ARBA" id="ARBA00006484"/>
    </source>
</evidence>
<name>A0A840IA30_9ACTN</name>
<dbReference type="PRINTS" id="PR00080">
    <property type="entry name" value="SDRFAMILY"/>
</dbReference>
<dbReference type="PANTHER" id="PTHR42760:SF40">
    <property type="entry name" value="3-OXOACYL-[ACYL-CARRIER-PROTEIN] REDUCTASE, CHLOROPLASTIC"/>
    <property type="match status" value="1"/>
</dbReference>
<dbReference type="NCBIfam" id="NF009466">
    <property type="entry name" value="PRK12826.1-2"/>
    <property type="match status" value="1"/>
</dbReference>
<reference evidence="4 5" key="1">
    <citation type="submission" date="2020-08" db="EMBL/GenBank/DDBJ databases">
        <title>Genomic Encyclopedia of Archaeal and Bacterial Type Strains, Phase II (KMG-II): from individual species to whole genera.</title>
        <authorList>
            <person name="Goeker M."/>
        </authorList>
    </citation>
    <scope>NUCLEOTIDE SEQUENCE [LARGE SCALE GENOMIC DNA]</scope>
    <source>
        <strain evidence="4 5">DSM 23288</strain>
    </source>
</reference>
<dbReference type="EC" id="1.1.1.100" evidence="4"/>
<dbReference type="PRINTS" id="PR00081">
    <property type="entry name" value="GDHRDH"/>
</dbReference>
<keyword evidence="5" id="KW-1185">Reference proteome</keyword>
<gene>
    <name evidence="4" type="ORF">BDZ31_000501</name>
</gene>
<organism evidence="4 5">
    <name type="scientific">Conexibacter arvalis</name>
    <dbReference type="NCBI Taxonomy" id="912552"/>
    <lineage>
        <taxon>Bacteria</taxon>
        <taxon>Bacillati</taxon>
        <taxon>Actinomycetota</taxon>
        <taxon>Thermoleophilia</taxon>
        <taxon>Solirubrobacterales</taxon>
        <taxon>Conexibacteraceae</taxon>
        <taxon>Conexibacter</taxon>
    </lineage>
</organism>
<dbReference type="Gene3D" id="3.40.50.720">
    <property type="entry name" value="NAD(P)-binding Rossmann-like Domain"/>
    <property type="match status" value="1"/>
</dbReference>
<dbReference type="InterPro" id="IPR002347">
    <property type="entry name" value="SDR_fam"/>
</dbReference>
<dbReference type="AlphaFoldDB" id="A0A840IA30"/>
<dbReference type="EMBL" id="JACHNU010000001">
    <property type="protein sequence ID" value="MBB4660928.1"/>
    <property type="molecule type" value="Genomic_DNA"/>
</dbReference>
<accession>A0A840IA30</accession>
<dbReference type="PROSITE" id="PS00061">
    <property type="entry name" value="ADH_SHORT"/>
    <property type="match status" value="1"/>
</dbReference>
<dbReference type="InterPro" id="IPR020904">
    <property type="entry name" value="Sc_DH/Rdtase_CS"/>
</dbReference>
<comment type="similarity">
    <text evidence="1">Belongs to the short-chain dehydrogenases/reductases (SDR) family.</text>
</comment>